<comment type="caution">
    <text evidence="1">The sequence shown here is derived from an EMBL/GenBank/DDBJ whole genome shotgun (WGS) entry which is preliminary data.</text>
</comment>
<evidence type="ECO:0000313" key="2">
    <source>
        <dbReference type="Proteomes" id="UP001428817"/>
    </source>
</evidence>
<dbReference type="Proteomes" id="UP001428817">
    <property type="component" value="Unassembled WGS sequence"/>
</dbReference>
<keyword evidence="2" id="KW-1185">Reference proteome</keyword>
<gene>
    <name evidence="1" type="ORF">GCM10023321_57140</name>
</gene>
<proteinExistence type="predicted"/>
<accession>A0ABP9QS13</accession>
<sequence>MGRVLADQLARTGVKPEMIEFVGDDESGFIEAGIPVGGAQNGDSKKKTALVLDVGDDARNRAIIDRQTPWCQR</sequence>
<protein>
    <submittedName>
        <fullName evidence="1">Uncharacterized protein</fullName>
    </submittedName>
</protein>
<name>A0ABP9QS13_9PSEU</name>
<reference evidence="2" key="1">
    <citation type="journal article" date="2019" name="Int. J. Syst. Evol. Microbiol.">
        <title>The Global Catalogue of Microorganisms (GCM) 10K type strain sequencing project: providing services to taxonomists for standard genome sequencing and annotation.</title>
        <authorList>
            <consortium name="The Broad Institute Genomics Platform"/>
            <consortium name="The Broad Institute Genome Sequencing Center for Infectious Disease"/>
            <person name="Wu L."/>
            <person name="Ma J."/>
        </authorList>
    </citation>
    <scope>NUCLEOTIDE SEQUENCE [LARGE SCALE GENOMIC DNA]</scope>
    <source>
        <strain evidence="2">JCM 18303</strain>
    </source>
</reference>
<organism evidence="1 2">
    <name type="scientific">Pseudonocardia eucalypti</name>
    <dbReference type="NCBI Taxonomy" id="648755"/>
    <lineage>
        <taxon>Bacteria</taxon>
        <taxon>Bacillati</taxon>
        <taxon>Actinomycetota</taxon>
        <taxon>Actinomycetes</taxon>
        <taxon>Pseudonocardiales</taxon>
        <taxon>Pseudonocardiaceae</taxon>
        <taxon>Pseudonocardia</taxon>
    </lineage>
</organism>
<dbReference type="EMBL" id="BAABJP010000031">
    <property type="protein sequence ID" value="GAA5166167.1"/>
    <property type="molecule type" value="Genomic_DNA"/>
</dbReference>
<evidence type="ECO:0000313" key="1">
    <source>
        <dbReference type="EMBL" id="GAA5166167.1"/>
    </source>
</evidence>